<evidence type="ECO:0000313" key="2">
    <source>
        <dbReference type="Proteomes" id="UP001500359"/>
    </source>
</evidence>
<gene>
    <name evidence="1" type="ORF">GCM10009114_37000</name>
</gene>
<evidence type="ECO:0008006" key="3">
    <source>
        <dbReference type="Google" id="ProtNLM"/>
    </source>
</evidence>
<reference evidence="1 2" key="1">
    <citation type="journal article" date="2019" name="Int. J. Syst. Evol. Microbiol.">
        <title>The Global Catalogue of Microorganisms (GCM) 10K type strain sequencing project: providing services to taxonomists for standard genome sequencing and annotation.</title>
        <authorList>
            <consortium name="The Broad Institute Genomics Platform"/>
            <consortium name="The Broad Institute Genome Sequencing Center for Infectious Disease"/>
            <person name="Wu L."/>
            <person name="Ma J."/>
        </authorList>
    </citation>
    <scope>NUCLEOTIDE SEQUENCE [LARGE SCALE GENOMIC DNA]</scope>
    <source>
        <strain evidence="1 2">JCM 15896</strain>
    </source>
</reference>
<organism evidence="1 2">
    <name type="scientific">Aliiglaciecola litoralis</name>
    <dbReference type="NCBI Taxonomy" id="582857"/>
    <lineage>
        <taxon>Bacteria</taxon>
        <taxon>Pseudomonadati</taxon>
        <taxon>Pseudomonadota</taxon>
        <taxon>Gammaproteobacteria</taxon>
        <taxon>Alteromonadales</taxon>
        <taxon>Alteromonadaceae</taxon>
        <taxon>Aliiglaciecola</taxon>
    </lineage>
</organism>
<dbReference type="PROSITE" id="PS51257">
    <property type="entry name" value="PROKAR_LIPOPROTEIN"/>
    <property type="match status" value="1"/>
</dbReference>
<protein>
    <recommendedName>
        <fullName evidence="3">Lipoprotein</fullName>
    </recommendedName>
</protein>
<keyword evidence="2" id="KW-1185">Reference proteome</keyword>
<proteinExistence type="predicted"/>
<comment type="caution">
    <text evidence="1">The sequence shown here is derived from an EMBL/GenBank/DDBJ whole genome shotgun (WGS) entry which is preliminary data.</text>
</comment>
<dbReference type="Proteomes" id="UP001500359">
    <property type="component" value="Unassembled WGS sequence"/>
</dbReference>
<name>A0ABN1LTZ5_9ALTE</name>
<accession>A0ABN1LTZ5</accession>
<sequence length="137" mass="15866">MRFNRLQVIFLVVFLSSCALLGRPSFEDVIVVESGEIKQYVLVLKGKVPNMVHDESQMFWPTYHEVFYKIHVDQLSGVVKEDDFKISYKDKPNYLKSYSGSLVFKGNKVVIKMLSCPRPENCFNAEFNGSYKLENKI</sequence>
<evidence type="ECO:0000313" key="1">
    <source>
        <dbReference type="EMBL" id="GAA0860336.1"/>
    </source>
</evidence>
<dbReference type="EMBL" id="BAAAFD010000025">
    <property type="protein sequence ID" value="GAA0860336.1"/>
    <property type="molecule type" value="Genomic_DNA"/>
</dbReference>